<dbReference type="InterPro" id="IPR036465">
    <property type="entry name" value="vWFA_dom_sf"/>
</dbReference>
<gene>
    <name evidence="4" type="ORF">KYE_17293</name>
</gene>
<dbReference type="InterPro" id="IPR013694">
    <property type="entry name" value="VIT"/>
</dbReference>
<dbReference type="InterPro" id="IPR002035">
    <property type="entry name" value="VWF_A"/>
</dbReference>
<dbReference type="AlphaFoldDB" id="G6YX45"/>
<evidence type="ECO:0000313" key="5">
    <source>
        <dbReference type="Proteomes" id="UP000003208"/>
    </source>
</evidence>
<name>G6YX45_9GAMM</name>
<dbReference type="Pfam" id="PF08487">
    <property type="entry name" value="VIT"/>
    <property type="match status" value="1"/>
</dbReference>
<evidence type="ECO:0000256" key="1">
    <source>
        <dbReference type="SAM" id="Phobius"/>
    </source>
</evidence>
<dbReference type="SMART" id="SM00327">
    <property type="entry name" value="VWA"/>
    <property type="match status" value="1"/>
</dbReference>
<dbReference type="EMBL" id="AGTR01000081">
    <property type="protein sequence ID" value="EHJ03299.1"/>
    <property type="molecule type" value="Genomic_DNA"/>
</dbReference>
<dbReference type="SMART" id="SM00609">
    <property type="entry name" value="VIT"/>
    <property type="match status" value="1"/>
</dbReference>
<dbReference type="SUPFAM" id="SSF53300">
    <property type="entry name" value="vWA-like"/>
    <property type="match status" value="1"/>
</dbReference>
<evidence type="ECO:0000313" key="4">
    <source>
        <dbReference type="EMBL" id="EHJ03299.1"/>
    </source>
</evidence>
<reference evidence="4 5" key="1">
    <citation type="journal article" date="2012" name="J. Bacteriol.">
        <title>Genome sequence of deep-sea manganese-oxidizing bacterium Marinobacter manganoxydans MnI7-9.</title>
        <authorList>
            <person name="Wang H."/>
            <person name="Li H."/>
            <person name="Shao Z."/>
            <person name="Liao S."/>
            <person name="Johnstone L."/>
            <person name="Rensing C."/>
            <person name="Wang G."/>
        </authorList>
    </citation>
    <scope>NUCLEOTIDE SEQUENCE [LARGE SCALE GENOMIC DNA]</scope>
    <source>
        <strain evidence="4 5">MnI7-9</strain>
    </source>
</reference>
<dbReference type="Gene3D" id="3.40.50.410">
    <property type="entry name" value="von Willebrand factor, type A domain"/>
    <property type="match status" value="1"/>
</dbReference>
<evidence type="ECO:0000259" key="3">
    <source>
        <dbReference type="PROSITE" id="PS51468"/>
    </source>
</evidence>
<proteinExistence type="predicted"/>
<organism evidence="4 5">
    <name type="scientific">Marinobacter manganoxydans MnI7-9</name>
    <dbReference type="NCBI Taxonomy" id="1094979"/>
    <lineage>
        <taxon>Bacteria</taxon>
        <taxon>Pseudomonadati</taxon>
        <taxon>Pseudomonadota</taxon>
        <taxon>Gammaproteobacteria</taxon>
        <taxon>Pseudomonadales</taxon>
        <taxon>Marinobacteraceae</taxon>
        <taxon>Marinobacter</taxon>
    </lineage>
</organism>
<feature type="domain" description="VWFA" evidence="2">
    <location>
        <begin position="387"/>
        <end position="560"/>
    </location>
</feature>
<dbReference type="PANTHER" id="PTHR45737:SF6">
    <property type="entry name" value="VON WILLEBRAND FACTOR A DOMAIN-CONTAINING PROTEIN 5A"/>
    <property type="match status" value="1"/>
</dbReference>
<dbReference type="Pfam" id="PF13768">
    <property type="entry name" value="VWA_3"/>
    <property type="match status" value="1"/>
</dbReference>
<sequence>MMLSNSLLQLYSTSSDKSLPPGQRRVPSETRCEYVPVRSAPPSMAPHGFGRYPALASFMSRFLHRRFKQICEGISLWLAVLLMLFVHPLYAEANEADKVGQLHFVDGQGQWQEPALVLDSEFDIQVSGLIADTRLLRSFQNTSDQWREGVFVFPLPEKASVYGLTMTVGERTIEGKVQPRETALQTYEKAKQAGQHAANVEQQRPNLFTARVANIPPGETVSVKLKYQQPVQYQAGVFELTVPTTLTPRYMPGAPVSTAPDQWQGGWALPTTEVPDAGAISPFTVTPDDVAADSHRAVINLVIDSGLPLESVSSPSHRLATSQDGQTFRIRPDGGEILMNRDFVVRWRPVAGLEPSAAVFHQSWQGEDYLMAMLVPGENGTMALPRDLVFVIDTSGSMAGESIRQARSALQAGLDTLTPRDRFNVIQFNSQTHSLFMQPEVATGNNLARARRYVDRLRADGGTEMAPALSRALEGAGETEGGARVRQVIFITDGAVGNEAALFRQIRQQLGSQRLFTVGIGSAPNRHFMREAARWGRGTYTAIHSPSDVDGPLQALFSAMESPVLTDIRVDWPGQETGKESFPRRSGDLFQGEPLVHVVRGVPAMGELKVSGRLPGGKDWTRTLDLQQAAPATGLHRHWAREKIDSLEDEARVTGREPDKAGITELAVSHGLMSAYTSFVAVDSTPARSPETPMESDNLPTLLPAGSQDGMLRYPQTATSAPLLIALGLVGLMFSLAIVLLQRRAFP</sequence>
<accession>G6YX45</accession>
<keyword evidence="5" id="KW-1185">Reference proteome</keyword>
<dbReference type="PATRIC" id="fig|1094979.3.peg.3343"/>
<dbReference type="Proteomes" id="UP000003208">
    <property type="component" value="Unassembled WGS sequence"/>
</dbReference>
<feature type="domain" description="VIT" evidence="3">
    <location>
        <begin position="101"/>
        <end position="229"/>
    </location>
</feature>
<keyword evidence="1" id="KW-1133">Transmembrane helix</keyword>
<dbReference type="PROSITE" id="PS51468">
    <property type="entry name" value="VIT"/>
    <property type="match status" value="1"/>
</dbReference>
<dbReference type="PANTHER" id="PTHR45737">
    <property type="entry name" value="VON WILLEBRAND FACTOR A DOMAIN-CONTAINING PROTEIN 5A"/>
    <property type="match status" value="1"/>
</dbReference>
<dbReference type="NCBIfam" id="TIGR03788">
    <property type="entry name" value="marine_srt_targ"/>
    <property type="match status" value="1"/>
</dbReference>
<evidence type="ECO:0000259" key="2">
    <source>
        <dbReference type="PROSITE" id="PS50234"/>
    </source>
</evidence>
<dbReference type="InterPro" id="IPR022440">
    <property type="entry name" value="CHP03788"/>
</dbReference>
<keyword evidence="1" id="KW-0812">Transmembrane</keyword>
<keyword evidence="1" id="KW-0472">Membrane</keyword>
<dbReference type="PROSITE" id="PS50234">
    <property type="entry name" value="VWFA"/>
    <property type="match status" value="1"/>
</dbReference>
<protein>
    <submittedName>
        <fullName evidence="4">Vault protein inter-alpha-trypsin subunit</fullName>
    </submittedName>
</protein>
<feature type="transmembrane region" description="Helical" evidence="1">
    <location>
        <begin position="721"/>
        <end position="741"/>
    </location>
</feature>